<dbReference type="EMBL" id="KB916620">
    <property type="protein sequence ID" value="EOD45310.1"/>
    <property type="molecule type" value="Genomic_DNA"/>
</dbReference>
<accession>R1G1K6</accession>
<dbReference type="Proteomes" id="UP000013521">
    <property type="component" value="Unassembled WGS sequence"/>
</dbReference>
<evidence type="ECO:0000313" key="9">
    <source>
        <dbReference type="EMBL" id="EOD45310.1"/>
    </source>
</evidence>
<keyword evidence="3" id="KW-0349">Heme</keyword>
<dbReference type="eggNOG" id="ENOG502SN4Y">
    <property type="taxonomic scope" value="Eukaryota"/>
</dbReference>
<dbReference type="PROSITE" id="PS51405">
    <property type="entry name" value="HEME_HALOPEROXIDASE"/>
    <property type="match status" value="1"/>
</dbReference>
<keyword evidence="2" id="KW-0575">Peroxidase</keyword>
<dbReference type="InterPro" id="IPR000028">
    <property type="entry name" value="Chloroperoxidase"/>
</dbReference>
<dbReference type="GO" id="GO:0004601">
    <property type="term" value="F:peroxidase activity"/>
    <property type="evidence" value="ECO:0007669"/>
    <property type="project" value="UniProtKB-KW"/>
</dbReference>
<gene>
    <name evidence="9" type="ORF">UCRNP2_7979</name>
</gene>
<feature type="domain" description="Heme haloperoxidase family profile" evidence="8">
    <location>
        <begin position="1"/>
        <end position="172"/>
    </location>
</feature>
<evidence type="ECO:0000256" key="5">
    <source>
        <dbReference type="ARBA" id="ARBA00023002"/>
    </source>
</evidence>
<evidence type="ECO:0000256" key="1">
    <source>
        <dbReference type="ARBA" id="ARBA00001970"/>
    </source>
</evidence>
<dbReference type="PANTHER" id="PTHR33577:SF7">
    <property type="entry name" value="HEME HALOPEROXIDASE FAMILY PROFILE DOMAIN-CONTAINING PROTEIN"/>
    <property type="match status" value="1"/>
</dbReference>
<evidence type="ECO:0000313" key="10">
    <source>
        <dbReference type="Proteomes" id="UP000013521"/>
    </source>
</evidence>
<evidence type="ECO:0000256" key="7">
    <source>
        <dbReference type="ARBA" id="ARBA00025795"/>
    </source>
</evidence>
<dbReference type="SUPFAM" id="SSF47571">
    <property type="entry name" value="Cloroperoxidase"/>
    <property type="match status" value="1"/>
</dbReference>
<keyword evidence="4" id="KW-0479">Metal-binding</keyword>
<keyword evidence="5" id="KW-0560">Oxidoreductase</keyword>
<dbReference type="HOGENOM" id="CLU_050230_0_3_1"/>
<dbReference type="OrthoDB" id="407298at2759"/>
<evidence type="ECO:0000259" key="8">
    <source>
        <dbReference type="PROSITE" id="PS51405"/>
    </source>
</evidence>
<comment type="similarity">
    <text evidence="7">Belongs to the chloroperoxidase family.</text>
</comment>
<dbReference type="GO" id="GO:0046872">
    <property type="term" value="F:metal ion binding"/>
    <property type="evidence" value="ECO:0007669"/>
    <property type="project" value="UniProtKB-KW"/>
</dbReference>
<dbReference type="Pfam" id="PF01328">
    <property type="entry name" value="Peroxidase_2"/>
    <property type="match status" value="1"/>
</dbReference>
<reference evidence="10" key="1">
    <citation type="journal article" date="2013" name="Genome Announc.">
        <title>Draft genome sequence of Neofusicoccum parvum isolate UCR-NP2, a fungal vascular pathogen associated with grapevine cankers.</title>
        <authorList>
            <person name="Blanco-Ulate B."/>
            <person name="Rolshausen P."/>
            <person name="Cantu D."/>
        </authorList>
    </citation>
    <scope>NUCLEOTIDE SEQUENCE [LARGE SCALE GENOMIC DNA]</scope>
    <source>
        <strain evidence="10">UCR-NP2</strain>
    </source>
</reference>
<evidence type="ECO:0000256" key="2">
    <source>
        <dbReference type="ARBA" id="ARBA00022559"/>
    </source>
</evidence>
<organism evidence="9 10">
    <name type="scientific">Botryosphaeria parva (strain UCR-NP2)</name>
    <name type="common">Grapevine canker fungus</name>
    <name type="synonym">Neofusicoccum parvum</name>
    <dbReference type="NCBI Taxonomy" id="1287680"/>
    <lineage>
        <taxon>Eukaryota</taxon>
        <taxon>Fungi</taxon>
        <taxon>Dikarya</taxon>
        <taxon>Ascomycota</taxon>
        <taxon>Pezizomycotina</taxon>
        <taxon>Dothideomycetes</taxon>
        <taxon>Dothideomycetes incertae sedis</taxon>
        <taxon>Botryosphaeriales</taxon>
        <taxon>Botryosphaeriaceae</taxon>
        <taxon>Neofusicoccum</taxon>
    </lineage>
</organism>
<evidence type="ECO:0000256" key="3">
    <source>
        <dbReference type="ARBA" id="ARBA00022617"/>
    </source>
</evidence>
<evidence type="ECO:0000256" key="4">
    <source>
        <dbReference type="ARBA" id="ARBA00022723"/>
    </source>
</evidence>
<sequence>MVSLGFKDGMNIATDLAAGTFETALGANPIPNATYFDLDMLNVHNFIEHDGSLSRRDAYIDSSNRFDEGTFDNFLSYFGDDTVLGVNATANARARHAYAMSKFNSGFTITEDAFPVILGENAMMMLVWGSVEQPGANREFFEYFFRNERLPVDLGWAPGTTEIGPTVGSILDALISASPSDIPLFFPTAS</sequence>
<name>R1G1K6_BOTPV</name>
<protein>
    <submittedName>
        <fullName evidence="9">Putative deoxyribonuclease-related protein</fullName>
    </submittedName>
</protein>
<proteinExistence type="inferred from homology"/>
<dbReference type="AlphaFoldDB" id="R1G1K6"/>
<keyword evidence="6" id="KW-0408">Iron</keyword>
<dbReference type="Gene3D" id="1.10.489.10">
    <property type="entry name" value="Chloroperoxidase-like"/>
    <property type="match status" value="1"/>
</dbReference>
<dbReference type="OMA" id="YFEYFFR"/>
<dbReference type="KEGG" id="npa:UCRNP2_7979"/>
<evidence type="ECO:0000256" key="6">
    <source>
        <dbReference type="ARBA" id="ARBA00023004"/>
    </source>
</evidence>
<comment type="cofactor">
    <cofactor evidence="1">
        <name>heme b</name>
        <dbReference type="ChEBI" id="CHEBI:60344"/>
    </cofactor>
</comment>
<dbReference type="PANTHER" id="PTHR33577">
    <property type="entry name" value="STERIGMATOCYSTIN BIOSYNTHESIS PEROXIDASE STCC-RELATED"/>
    <property type="match status" value="1"/>
</dbReference>
<dbReference type="InterPro" id="IPR036851">
    <property type="entry name" value="Chloroperoxidase-like_sf"/>
</dbReference>